<feature type="compositionally biased region" description="Basic residues" evidence="1">
    <location>
        <begin position="10"/>
        <end position="23"/>
    </location>
</feature>
<feature type="non-terminal residue" evidence="2">
    <location>
        <position position="1"/>
    </location>
</feature>
<feature type="compositionally biased region" description="Basic and acidic residues" evidence="1">
    <location>
        <begin position="28"/>
        <end position="54"/>
    </location>
</feature>
<dbReference type="EMBL" id="LXQA011195220">
    <property type="protein sequence ID" value="MCI88525.1"/>
    <property type="molecule type" value="Genomic_DNA"/>
</dbReference>
<protein>
    <submittedName>
        <fullName evidence="2">Uncharacterized protein</fullName>
    </submittedName>
</protein>
<feature type="non-terminal residue" evidence="2">
    <location>
        <position position="71"/>
    </location>
</feature>
<reference evidence="2 3" key="1">
    <citation type="journal article" date="2018" name="Front. Plant Sci.">
        <title>Red Clover (Trifolium pratense) and Zigzag Clover (T. medium) - A Picture of Genomic Similarities and Differences.</title>
        <authorList>
            <person name="Dluhosova J."/>
            <person name="Istvanek J."/>
            <person name="Nedelnik J."/>
            <person name="Repkova J."/>
        </authorList>
    </citation>
    <scope>NUCLEOTIDE SEQUENCE [LARGE SCALE GENOMIC DNA]</scope>
    <source>
        <strain evidence="3">cv. 10/8</strain>
        <tissue evidence="2">Leaf</tissue>
    </source>
</reference>
<organism evidence="2 3">
    <name type="scientific">Trifolium medium</name>
    <dbReference type="NCBI Taxonomy" id="97028"/>
    <lineage>
        <taxon>Eukaryota</taxon>
        <taxon>Viridiplantae</taxon>
        <taxon>Streptophyta</taxon>
        <taxon>Embryophyta</taxon>
        <taxon>Tracheophyta</taxon>
        <taxon>Spermatophyta</taxon>
        <taxon>Magnoliopsida</taxon>
        <taxon>eudicotyledons</taxon>
        <taxon>Gunneridae</taxon>
        <taxon>Pentapetalae</taxon>
        <taxon>rosids</taxon>
        <taxon>fabids</taxon>
        <taxon>Fabales</taxon>
        <taxon>Fabaceae</taxon>
        <taxon>Papilionoideae</taxon>
        <taxon>50 kb inversion clade</taxon>
        <taxon>NPAAA clade</taxon>
        <taxon>Hologalegina</taxon>
        <taxon>IRL clade</taxon>
        <taxon>Trifolieae</taxon>
        <taxon>Trifolium</taxon>
    </lineage>
</organism>
<keyword evidence="3" id="KW-1185">Reference proteome</keyword>
<dbReference type="Proteomes" id="UP000265520">
    <property type="component" value="Unassembled WGS sequence"/>
</dbReference>
<proteinExistence type="predicted"/>
<evidence type="ECO:0000313" key="3">
    <source>
        <dbReference type="Proteomes" id="UP000265520"/>
    </source>
</evidence>
<feature type="region of interest" description="Disordered" evidence="1">
    <location>
        <begin position="1"/>
        <end position="71"/>
    </location>
</feature>
<dbReference type="AlphaFoldDB" id="A0A392VP78"/>
<name>A0A392VP78_9FABA</name>
<accession>A0A392VP78</accession>
<evidence type="ECO:0000256" key="1">
    <source>
        <dbReference type="SAM" id="MobiDB-lite"/>
    </source>
</evidence>
<sequence>DRGGAGGYHRPSHHPRQRLHLRRIGWSDQRKYDASGEKEKDSDSGDVRKSEREVGWQWFRRQEEEEGGGCG</sequence>
<evidence type="ECO:0000313" key="2">
    <source>
        <dbReference type="EMBL" id="MCI88525.1"/>
    </source>
</evidence>
<comment type="caution">
    <text evidence="2">The sequence shown here is derived from an EMBL/GenBank/DDBJ whole genome shotgun (WGS) entry which is preliminary data.</text>
</comment>